<protein>
    <submittedName>
        <fullName evidence="1">Uncharacterized protein</fullName>
    </submittedName>
</protein>
<dbReference type="EMBL" id="CADCXU010005058">
    <property type="protein sequence ID" value="CAA9996812.1"/>
    <property type="molecule type" value="Genomic_DNA"/>
</dbReference>
<accession>A0A6H5G3U7</accession>
<dbReference type="Proteomes" id="UP000479000">
    <property type="component" value="Unassembled WGS sequence"/>
</dbReference>
<dbReference type="AlphaFoldDB" id="A0A6H5G3U7"/>
<keyword evidence="2" id="KW-1185">Reference proteome</keyword>
<evidence type="ECO:0000313" key="2">
    <source>
        <dbReference type="Proteomes" id="UP000479000"/>
    </source>
</evidence>
<organism evidence="1 2">
    <name type="scientific">Nesidiocoris tenuis</name>
    <dbReference type="NCBI Taxonomy" id="355587"/>
    <lineage>
        <taxon>Eukaryota</taxon>
        <taxon>Metazoa</taxon>
        <taxon>Ecdysozoa</taxon>
        <taxon>Arthropoda</taxon>
        <taxon>Hexapoda</taxon>
        <taxon>Insecta</taxon>
        <taxon>Pterygota</taxon>
        <taxon>Neoptera</taxon>
        <taxon>Paraneoptera</taxon>
        <taxon>Hemiptera</taxon>
        <taxon>Heteroptera</taxon>
        <taxon>Panheteroptera</taxon>
        <taxon>Cimicomorpha</taxon>
        <taxon>Miridae</taxon>
        <taxon>Dicyphina</taxon>
        <taxon>Nesidiocoris</taxon>
    </lineage>
</organism>
<name>A0A6H5G3U7_9HEMI</name>
<reference evidence="1 2" key="1">
    <citation type="submission" date="2020-02" db="EMBL/GenBank/DDBJ databases">
        <authorList>
            <person name="Ferguson B K."/>
        </authorList>
    </citation>
    <scope>NUCLEOTIDE SEQUENCE [LARGE SCALE GENOMIC DNA]</scope>
</reference>
<evidence type="ECO:0000313" key="1">
    <source>
        <dbReference type="EMBL" id="CAA9996812.1"/>
    </source>
</evidence>
<feature type="non-terminal residue" evidence="1">
    <location>
        <position position="115"/>
    </location>
</feature>
<proteinExistence type="predicted"/>
<sequence length="115" mass="12740">MSRSVTESSRERANGGLRENVCFTAFFLSDLSISCLGDTLSLNTLNSPLNTLNSPWQPFGNRSSFFAPDLAVSRFSFHVHSAGRIDRQILAGTGSEVRHCRAKQAHLPQNQYTHT</sequence>
<gene>
    <name evidence="1" type="ORF">NTEN_LOCUS3232</name>
</gene>